<evidence type="ECO:0000313" key="4">
    <source>
        <dbReference type="Proteomes" id="UP000054558"/>
    </source>
</evidence>
<dbReference type="InterPro" id="IPR001932">
    <property type="entry name" value="PPM-type_phosphatase-like_dom"/>
</dbReference>
<dbReference type="OrthoDB" id="10264738at2759"/>
<evidence type="ECO:0000259" key="2">
    <source>
        <dbReference type="PROSITE" id="PS51746"/>
    </source>
</evidence>
<dbReference type="Pfam" id="PF00481">
    <property type="entry name" value="PP2C"/>
    <property type="match status" value="1"/>
</dbReference>
<dbReference type="STRING" id="105231.A0A1Y1HWI2"/>
<dbReference type="InterPro" id="IPR015655">
    <property type="entry name" value="PP2C"/>
</dbReference>
<evidence type="ECO:0000313" key="3">
    <source>
        <dbReference type="EMBL" id="GAQ80208.1"/>
    </source>
</evidence>
<dbReference type="GO" id="GO:1902531">
    <property type="term" value="P:regulation of intracellular signal transduction"/>
    <property type="evidence" value="ECO:0000318"/>
    <property type="project" value="GO_Central"/>
</dbReference>
<gene>
    <name evidence="3" type="ORF">KFL_000480490</name>
</gene>
<dbReference type="PANTHER" id="PTHR47992">
    <property type="entry name" value="PROTEIN PHOSPHATASE"/>
    <property type="match status" value="1"/>
</dbReference>
<name>A0A1Y1HWI2_KLENI</name>
<dbReference type="InterPro" id="IPR036457">
    <property type="entry name" value="PPM-type-like_dom_sf"/>
</dbReference>
<sequence length="384" mass="40037">MANAATAGRLLINQQAALQRGGADRECQPGGAKAFYTPSTGKRRSGSRRSSAGLHSQPLSSIPAGFQRSRLDEGYASLDSPGACASRVSMAAAGAAVAAEASVGVAGVQGSGRVQMEDTHYVGTEGDVFSAGVFDGHGGNAVANFLEKSFWPAYKGALKGKFGEKFALIRATKKTYLQLDEELTAAPKGLFGGMRERGLGGSKCGATAATVAVGTNAGCEKVLVAANVGDSRVLLVRNGEPLQLTVDHTPDREEERIRIELKNPNLKKPLVVNVGGTWRVGGLLALSRAFGDVYLKDYKNKDGGAGGFGLIAEPDVVVETVTSDDDMVVLATDGIFEVLSNEEVVDFVKAAGPEASLQRVAKDLVALAQQKGTQDDITVILARL</sequence>
<dbReference type="AlphaFoldDB" id="A0A1Y1HWI2"/>
<dbReference type="OMA" id="AEPDCYI"/>
<dbReference type="EMBL" id="DF236997">
    <property type="protein sequence ID" value="GAQ80208.1"/>
    <property type="molecule type" value="Genomic_DNA"/>
</dbReference>
<reference evidence="3 4" key="1">
    <citation type="journal article" date="2014" name="Nat. Commun.">
        <title>Klebsormidium flaccidum genome reveals primary factors for plant terrestrial adaptation.</title>
        <authorList>
            <person name="Hori K."/>
            <person name="Maruyama F."/>
            <person name="Fujisawa T."/>
            <person name="Togashi T."/>
            <person name="Yamamoto N."/>
            <person name="Seo M."/>
            <person name="Sato S."/>
            <person name="Yamada T."/>
            <person name="Mori H."/>
            <person name="Tajima N."/>
            <person name="Moriyama T."/>
            <person name="Ikeuchi M."/>
            <person name="Watanabe M."/>
            <person name="Wada H."/>
            <person name="Kobayashi K."/>
            <person name="Saito M."/>
            <person name="Masuda T."/>
            <person name="Sasaki-Sekimoto Y."/>
            <person name="Mashiguchi K."/>
            <person name="Awai K."/>
            <person name="Shimojima M."/>
            <person name="Masuda S."/>
            <person name="Iwai M."/>
            <person name="Nobusawa T."/>
            <person name="Narise T."/>
            <person name="Kondo S."/>
            <person name="Saito H."/>
            <person name="Sato R."/>
            <person name="Murakawa M."/>
            <person name="Ihara Y."/>
            <person name="Oshima-Yamada Y."/>
            <person name="Ohtaka K."/>
            <person name="Satoh M."/>
            <person name="Sonobe K."/>
            <person name="Ishii M."/>
            <person name="Ohtani R."/>
            <person name="Kanamori-Sato M."/>
            <person name="Honoki R."/>
            <person name="Miyazaki D."/>
            <person name="Mochizuki H."/>
            <person name="Umetsu J."/>
            <person name="Higashi K."/>
            <person name="Shibata D."/>
            <person name="Kamiya Y."/>
            <person name="Sato N."/>
            <person name="Nakamura Y."/>
            <person name="Tabata S."/>
            <person name="Ida S."/>
            <person name="Kurokawa K."/>
            <person name="Ohta H."/>
        </authorList>
    </citation>
    <scope>NUCLEOTIDE SEQUENCE [LARGE SCALE GENOMIC DNA]</scope>
    <source>
        <strain evidence="3 4">NIES-2285</strain>
    </source>
</reference>
<dbReference type="SMART" id="SM00332">
    <property type="entry name" value="PP2Cc"/>
    <property type="match status" value="1"/>
</dbReference>
<dbReference type="SUPFAM" id="SSF81606">
    <property type="entry name" value="PP2C-like"/>
    <property type="match status" value="1"/>
</dbReference>
<evidence type="ECO:0000256" key="1">
    <source>
        <dbReference type="SAM" id="MobiDB-lite"/>
    </source>
</evidence>
<dbReference type="GO" id="GO:0004722">
    <property type="term" value="F:protein serine/threonine phosphatase activity"/>
    <property type="evidence" value="ECO:0000318"/>
    <property type="project" value="GO_Central"/>
</dbReference>
<feature type="region of interest" description="Disordered" evidence="1">
    <location>
        <begin position="21"/>
        <end position="63"/>
    </location>
</feature>
<feature type="domain" description="PPM-type phosphatase" evidence="2">
    <location>
        <begin position="102"/>
        <end position="384"/>
    </location>
</feature>
<keyword evidence="4" id="KW-1185">Reference proteome</keyword>
<protein>
    <submittedName>
        <fullName evidence="3">Serine/threonine phosphatases family 2C catalytic domain containing protein</fullName>
    </submittedName>
</protein>
<dbReference type="PROSITE" id="PS51746">
    <property type="entry name" value="PPM_2"/>
    <property type="match status" value="1"/>
</dbReference>
<accession>A0A1Y1HWI2</accession>
<dbReference type="Proteomes" id="UP000054558">
    <property type="component" value="Unassembled WGS sequence"/>
</dbReference>
<dbReference type="CDD" id="cd00143">
    <property type="entry name" value="PP2Cc"/>
    <property type="match status" value="1"/>
</dbReference>
<proteinExistence type="predicted"/>
<dbReference type="Gene3D" id="3.60.40.10">
    <property type="entry name" value="PPM-type phosphatase domain"/>
    <property type="match status" value="1"/>
</dbReference>
<organism evidence="3 4">
    <name type="scientific">Klebsormidium nitens</name>
    <name type="common">Green alga</name>
    <name type="synonym">Ulothrix nitens</name>
    <dbReference type="NCBI Taxonomy" id="105231"/>
    <lineage>
        <taxon>Eukaryota</taxon>
        <taxon>Viridiplantae</taxon>
        <taxon>Streptophyta</taxon>
        <taxon>Klebsormidiophyceae</taxon>
        <taxon>Klebsormidiales</taxon>
        <taxon>Klebsormidiaceae</taxon>
        <taxon>Klebsormidium</taxon>
    </lineage>
</organism>